<dbReference type="EMBL" id="VXIT01000013">
    <property type="protein sequence ID" value="KAA6408480.1"/>
    <property type="molecule type" value="Genomic_DNA"/>
</dbReference>
<sequence length="282" mass="30212">MSTTSTTTLVQPSTAPIRNSSAPACHNCGANLSHAQEHAVAQDAQQRISELETQVKLLTSKATAAVDKLADYEDELRQLKSTPHRPSGQTSGLPSASDPNVASSQPRRTSTPSGPPPRPSTATAAPGPRTSIHQPLQNRLSSLLTSHRSPSQPPAPASAPLPAHARTPSETELLTALAREQALRAAAEANLSQTNEELEELSAQLFQQANEMVATERRARAKLEERVEVLERSNGEKRKRLEVLESRMGRIERVRALLKEGGANWAVATGGTTAEQSTTLKP</sequence>
<evidence type="ECO:0000259" key="4">
    <source>
        <dbReference type="Pfam" id="PF06428"/>
    </source>
</evidence>
<evidence type="ECO:0000313" key="5">
    <source>
        <dbReference type="EMBL" id="KAA6408480.1"/>
    </source>
</evidence>
<dbReference type="GO" id="GO:0006887">
    <property type="term" value="P:exocytosis"/>
    <property type="evidence" value="ECO:0007669"/>
    <property type="project" value="TreeGrafter"/>
</dbReference>
<accession>A0A5M8PHT1</accession>
<dbReference type="GO" id="GO:0005085">
    <property type="term" value="F:guanyl-nucleotide exchange factor activity"/>
    <property type="evidence" value="ECO:0007669"/>
    <property type="project" value="InterPro"/>
</dbReference>
<dbReference type="Proteomes" id="UP000324767">
    <property type="component" value="Unassembled WGS sequence"/>
</dbReference>
<evidence type="ECO:0000313" key="6">
    <source>
        <dbReference type="Proteomes" id="UP000324767"/>
    </source>
</evidence>
<feature type="region of interest" description="Disordered" evidence="3">
    <location>
        <begin position="1"/>
        <end position="22"/>
    </location>
</feature>
<dbReference type="Gene3D" id="1.10.287.510">
    <property type="entry name" value="Helix hairpin bin"/>
    <property type="match status" value="1"/>
</dbReference>
<dbReference type="OrthoDB" id="5560525at2759"/>
<dbReference type="Pfam" id="PF06428">
    <property type="entry name" value="Sec2p"/>
    <property type="match status" value="1"/>
</dbReference>
<dbReference type="SUPFAM" id="SSF144284">
    <property type="entry name" value="Sec2 N-terminal region"/>
    <property type="match status" value="1"/>
</dbReference>
<protein>
    <recommendedName>
        <fullName evidence="4">GDP/GTP exchange factor Sec2 N-terminal domain-containing protein</fullName>
    </recommendedName>
</protein>
<evidence type="ECO:0000256" key="2">
    <source>
        <dbReference type="SAM" id="Coils"/>
    </source>
</evidence>
<feature type="compositionally biased region" description="Polar residues" evidence="3">
    <location>
        <begin position="132"/>
        <end position="148"/>
    </location>
</feature>
<dbReference type="GO" id="GO:0070319">
    <property type="term" value="C:Golgi to plasma membrane transport vesicle"/>
    <property type="evidence" value="ECO:0007669"/>
    <property type="project" value="TreeGrafter"/>
</dbReference>
<feature type="compositionally biased region" description="Low complexity" evidence="3">
    <location>
        <begin position="102"/>
        <end position="112"/>
    </location>
</feature>
<feature type="compositionally biased region" description="Polar residues" evidence="3">
    <location>
        <begin position="9"/>
        <end position="22"/>
    </location>
</feature>
<name>A0A5M8PHT1_9LECA</name>
<feature type="coiled-coil region" evidence="2">
    <location>
        <begin position="177"/>
        <end position="247"/>
    </location>
</feature>
<dbReference type="Gene3D" id="6.10.140.910">
    <property type="match status" value="1"/>
</dbReference>
<dbReference type="AlphaFoldDB" id="A0A5M8PHT1"/>
<dbReference type="PANTHER" id="PTHR14430:SF4">
    <property type="entry name" value="GDP_GTP EXCHANGE FACTOR SEC2 N-TERMINAL DOMAIN-CONTAINING PROTEIN"/>
    <property type="match status" value="1"/>
</dbReference>
<keyword evidence="1 2" id="KW-0175">Coiled coil</keyword>
<evidence type="ECO:0000256" key="1">
    <source>
        <dbReference type="ARBA" id="ARBA00023054"/>
    </source>
</evidence>
<evidence type="ECO:0000256" key="3">
    <source>
        <dbReference type="SAM" id="MobiDB-lite"/>
    </source>
</evidence>
<dbReference type="InterPro" id="IPR040351">
    <property type="entry name" value="RAB3IL/RAB3IP/Sec2"/>
</dbReference>
<comment type="caution">
    <text evidence="5">The sequence shown here is derived from an EMBL/GenBank/DDBJ whole genome shotgun (WGS) entry which is preliminary data.</text>
</comment>
<feature type="region of interest" description="Disordered" evidence="3">
    <location>
        <begin position="79"/>
        <end position="167"/>
    </location>
</feature>
<dbReference type="InterPro" id="IPR009449">
    <property type="entry name" value="Sec2_N"/>
</dbReference>
<feature type="compositionally biased region" description="Low complexity" evidence="3">
    <location>
        <begin position="120"/>
        <end position="131"/>
    </location>
</feature>
<organism evidence="5 6">
    <name type="scientific">Lasallia pustulata</name>
    <dbReference type="NCBI Taxonomy" id="136370"/>
    <lineage>
        <taxon>Eukaryota</taxon>
        <taxon>Fungi</taxon>
        <taxon>Dikarya</taxon>
        <taxon>Ascomycota</taxon>
        <taxon>Pezizomycotina</taxon>
        <taxon>Lecanoromycetes</taxon>
        <taxon>OSLEUM clade</taxon>
        <taxon>Umbilicariomycetidae</taxon>
        <taxon>Umbilicariales</taxon>
        <taxon>Umbilicariaceae</taxon>
        <taxon>Lasallia</taxon>
    </lineage>
</organism>
<dbReference type="GO" id="GO:0051286">
    <property type="term" value="C:cell tip"/>
    <property type="evidence" value="ECO:0007669"/>
    <property type="project" value="TreeGrafter"/>
</dbReference>
<gene>
    <name evidence="5" type="ORF">FRX48_07562</name>
</gene>
<feature type="domain" description="GDP/GTP exchange factor Sec2 N-terminal" evidence="4">
    <location>
        <begin position="171"/>
        <end position="246"/>
    </location>
</feature>
<feature type="compositionally biased region" description="Polar residues" evidence="3">
    <location>
        <begin position="87"/>
        <end position="101"/>
    </location>
</feature>
<reference evidence="5 6" key="1">
    <citation type="submission" date="2019-09" db="EMBL/GenBank/DDBJ databases">
        <title>The hologenome of the rock-dwelling lichen Lasallia pustulata.</title>
        <authorList>
            <person name="Greshake Tzovaras B."/>
            <person name="Segers F."/>
            <person name="Bicker A."/>
            <person name="Dal Grande F."/>
            <person name="Otte J."/>
            <person name="Hankeln T."/>
            <person name="Schmitt I."/>
            <person name="Ebersberger I."/>
        </authorList>
    </citation>
    <scope>NUCLEOTIDE SEQUENCE [LARGE SCALE GENOMIC DNA]</scope>
    <source>
        <strain evidence="5">A1-1</strain>
    </source>
</reference>
<proteinExistence type="predicted"/>
<dbReference type="PANTHER" id="PTHR14430">
    <property type="entry name" value="RABIN3-RELATED"/>
    <property type="match status" value="1"/>
</dbReference>